<dbReference type="SUPFAM" id="SSF51206">
    <property type="entry name" value="cAMP-binding domain-like"/>
    <property type="match status" value="1"/>
</dbReference>
<dbReference type="Pfam" id="PF00027">
    <property type="entry name" value="cNMP_binding"/>
    <property type="match status" value="1"/>
</dbReference>
<evidence type="ECO:0000313" key="3">
    <source>
        <dbReference type="Proteomes" id="UP001254165"/>
    </source>
</evidence>
<dbReference type="SMART" id="SM00100">
    <property type="entry name" value="cNMP"/>
    <property type="match status" value="1"/>
</dbReference>
<dbReference type="InterPro" id="IPR018490">
    <property type="entry name" value="cNMP-bd_dom_sf"/>
</dbReference>
<name>A0ABU3NN28_9CHLR</name>
<evidence type="ECO:0000259" key="1">
    <source>
        <dbReference type="PROSITE" id="PS50042"/>
    </source>
</evidence>
<evidence type="ECO:0000313" key="2">
    <source>
        <dbReference type="EMBL" id="MDT8898244.1"/>
    </source>
</evidence>
<keyword evidence="3" id="KW-1185">Reference proteome</keyword>
<dbReference type="InterPro" id="IPR000595">
    <property type="entry name" value="cNMP-bd_dom"/>
</dbReference>
<proteinExistence type="predicted"/>
<protein>
    <submittedName>
        <fullName evidence="2">Cyclic nucleotide-binding domain-containing protein</fullName>
    </submittedName>
</protein>
<dbReference type="EMBL" id="JAUHMF010000001">
    <property type="protein sequence ID" value="MDT8898244.1"/>
    <property type="molecule type" value="Genomic_DNA"/>
</dbReference>
<feature type="domain" description="Cyclic nucleotide-binding" evidence="1">
    <location>
        <begin position="11"/>
        <end position="113"/>
    </location>
</feature>
<dbReference type="Gene3D" id="2.60.120.10">
    <property type="entry name" value="Jelly Rolls"/>
    <property type="match status" value="1"/>
</dbReference>
<sequence length="170" mass="19016">MSRAELLTFPLFQGFSAEQVDHLLTLMEEHTYAAETEIFAQGTRAEFFYILFRGEVTIHYKPYDGPALVVAHILPGGVFGWSAALGRSTYTSSAVAVQESQVLRIRGEQLQHLCEYFPDTGAILMERLAGLIHQRLDNLRGDVLNMIGRGMDLKGECLRRIKNGRSSTPV</sequence>
<dbReference type="InterPro" id="IPR014710">
    <property type="entry name" value="RmlC-like_jellyroll"/>
</dbReference>
<dbReference type="RefSeq" id="WP_315624889.1">
    <property type="nucleotide sequence ID" value="NZ_JAUHMF010000001.1"/>
</dbReference>
<dbReference type="PANTHER" id="PTHR24567">
    <property type="entry name" value="CRP FAMILY TRANSCRIPTIONAL REGULATORY PROTEIN"/>
    <property type="match status" value="1"/>
</dbReference>
<gene>
    <name evidence="2" type="ORF">QYE77_08180</name>
</gene>
<dbReference type="PANTHER" id="PTHR24567:SF28">
    <property type="entry name" value="LISTERIOLYSIN REGULATORY PROTEIN"/>
    <property type="match status" value="1"/>
</dbReference>
<comment type="caution">
    <text evidence="2">The sequence shown here is derived from an EMBL/GenBank/DDBJ whole genome shotgun (WGS) entry which is preliminary data.</text>
</comment>
<dbReference type="InterPro" id="IPR050397">
    <property type="entry name" value="Env_Response_Regulators"/>
</dbReference>
<dbReference type="Proteomes" id="UP001254165">
    <property type="component" value="Unassembled WGS sequence"/>
</dbReference>
<dbReference type="CDD" id="cd00038">
    <property type="entry name" value="CAP_ED"/>
    <property type="match status" value="1"/>
</dbReference>
<dbReference type="PROSITE" id="PS50042">
    <property type="entry name" value="CNMP_BINDING_3"/>
    <property type="match status" value="1"/>
</dbReference>
<accession>A0ABU3NN28</accession>
<organism evidence="2 3">
    <name type="scientific">Thermanaerothrix solaris</name>
    <dbReference type="NCBI Taxonomy" id="3058434"/>
    <lineage>
        <taxon>Bacteria</taxon>
        <taxon>Bacillati</taxon>
        <taxon>Chloroflexota</taxon>
        <taxon>Anaerolineae</taxon>
        <taxon>Anaerolineales</taxon>
        <taxon>Anaerolineaceae</taxon>
        <taxon>Thermanaerothrix</taxon>
    </lineage>
</organism>
<reference evidence="2 3" key="1">
    <citation type="submission" date="2023-07" db="EMBL/GenBank/DDBJ databases">
        <title>Novel species of Thermanaerothrix with wide hydrolytic capabilities.</title>
        <authorList>
            <person name="Zayulina K.S."/>
            <person name="Podosokorskaya O.A."/>
            <person name="Elcheninov A.G."/>
        </authorList>
    </citation>
    <scope>NUCLEOTIDE SEQUENCE [LARGE SCALE GENOMIC DNA]</scope>
    <source>
        <strain evidence="2 3">4228-RoL</strain>
    </source>
</reference>